<evidence type="ECO:0000313" key="12">
    <source>
        <dbReference type="Proteomes" id="UP000319801"/>
    </source>
</evidence>
<dbReference type="AlphaFoldDB" id="A0A556V9P9"/>
<dbReference type="EMBL" id="VCAZ01000174">
    <property type="protein sequence ID" value="TTC29632.1"/>
    <property type="molecule type" value="Genomic_DNA"/>
</dbReference>
<dbReference type="GO" id="GO:0007156">
    <property type="term" value="P:homophilic cell adhesion via plasma membrane adhesion molecules"/>
    <property type="evidence" value="ECO:0007669"/>
    <property type="project" value="InterPro"/>
</dbReference>
<keyword evidence="2 9" id="KW-0812">Transmembrane</keyword>
<feature type="region of interest" description="Disordered" evidence="8">
    <location>
        <begin position="833"/>
        <end position="880"/>
    </location>
</feature>
<dbReference type="Pfam" id="PF00028">
    <property type="entry name" value="Cadherin"/>
    <property type="match status" value="2"/>
</dbReference>
<dbReference type="GO" id="GO:0005886">
    <property type="term" value="C:plasma membrane"/>
    <property type="evidence" value="ECO:0007669"/>
    <property type="project" value="UniProtKB-SubCell"/>
</dbReference>
<dbReference type="CDD" id="cd11304">
    <property type="entry name" value="Cadherin_repeat"/>
    <property type="match status" value="3"/>
</dbReference>
<feature type="domain" description="Cadherin" evidence="10">
    <location>
        <begin position="220"/>
        <end position="356"/>
    </location>
</feature>
<proteinExistence type="predicted"/>
<reference evidence="11 12" key="1">
    <citation type="journal article" date="2019" name="Genome Biol. Evol.">
        <title>Whole-Genome Sequencing of the Giant Devil Catfish, Bagarius yarrelli.</title>
        <authorList>
            <person name="Jiang W."/>
            <person name="Lv Y."/>
            <person name="Cheng L."/>
            <person name="Yang K."/>
            <person name="Chao B."/>
            <person name="Wang X."/>
            <person name="Li Y."/>
            <person name="Pan X."/>
            <person name="You X."/>
            <person name="Zhang Y."/>
            <person name="Yang J."/>
            <person name="Li J."/>
            <person name="Zhang X."/>
            <person name="Liu S."/>
            <person name="Sun C."/>
            <person name="Yang J."/>
            <person name="Shi Q."/>
        </authorList>
    </citation>
    <scope>NUCLEOTIDE SEQUENCE [LARGE SCALE GENOMIC DNA]</scope>
    <source>
        <strain evidence="11">JWS20170419001</strain>
        <tissue evidence="11">Muscle</tissue>
    </source>
</reference>
<dbReference type="Gene3D" id="2.60.40.60">
    <property type="entry name" value="Cadherins"/>
    <property type="match status" value="5"/>
</dbReference>
<dbReference type="PRINTS" id="PR00205">
    <property type="entry name" value="CADHERIN"/>
</dbReference>
<dbReference type="Proteomes" id="UP000319801">
    <property type="component" value="Unassembled WGS sequence"/>
</dbReference>
<dbReference type="SMART" id="SM00112">
    <property type="entry name" value="CA"/>
    <property type="match status" value="4"/>
</dbReference>
<dbReference type="PANTHER" id="PTHR24026:SF121">
    <property type="entry name" value="CADHERIN RELATED FAMILY MEMBER 1"/>
    <property type="match status" value="1"/>
</dbReference>
<evidence type="ECO:0000256" key="8">
    <source>
        <dbReference type="SAM" id="MobiDB-lite"/>
    </source>
</evidence>
<organism evidence="11 12">
    <name type="scientific">Bagarius yarrelli</name>
    <name type="common">Goonch</name>
    <name type="synonym">Bagrus yarrelli</name>
    <dbReference type="NCBI Taxonomy" id="175774"/>
    <lineage>
        <taxon>Eukaryota</taxon>
        <taxon>Metazoa</taxon>
        <taxon>Chordata</taxon>
        <taxon>Craniata</taxon>
        <taxon>Vertebrata</taxon>
        <taxon>Euteleostomi</taxon>
        <taxon>Actinopterygii</taxon>
        <taxon>Neopterygii</taxon>
        <taxon>Teleostei</taxon>
        <taxon>Ostariophysi</taxon>
        <taxon>Siluriformes</taxon>
        <taxon>Sisoridae</taxon>
        <taxon>Sisorinae</taxon>
        <taxon>Bagarius</taxon>
    </lineage>
</organism>
<feature type="domain" description="Cadherin" evidence="10">
    <location>
        <begin position="469"/>
        <end position="582"/>
    </location>
</feature>
<dbReference type="InterPro" id="IPR020894">
    <property type="entry name" value="Cadherin_CS"/>
</dbReference>
<protein>
    <submittedName>
        <fullName evidence="11">Cadherin-related family member 1</fullName>
    </submittedName>
</protein>
<dbReference type="FunFam" id="2.60.40.60:FF:000122">
    <property type="entry name" value="Cadherin-related family member 1"/>
    <property type="match status" value="1"/>
</dbReference>
<dbReference type="GO" id="GO:0005509">
    <property type="term" value="F:calcium ion binding"/>
    <property type="evidence" value="ECO:0007669"/>
    <property type="project" value="UniProtKB-UniRule"/>
</dbReference>
<dbReference type="GO" id="GO:0009653">
    <property type="term" value="P:anatomical structure morphogenesis"/>
    <property type="evidence" value="ECO:0007669"/>
    <property type="project" value="UniProtKB-ARBA"/>
</dbReference>
<feature type="transmembrane region" description="Helical" evidence="9">
    <location>
        <begin position="168"/>
        <end position="191"/>
    </location>
</feature>
<keyword evidence="12" id="KW-1185">Reference proteome</keyword>
<dbReference type="OrthoDB" id="6510378at2759"/>
<feature type="transmembrane region" description="Helical" evidence="9">
    <location>
        <begin position="80"/>
        <end position="98"/>
    </location>
</feature>
<gene>
    <name evidence="11" type="ORF">Baya_14314</name>
</gene>
<accession>A0A556V9P9</accession>
<dbReference type="SUPFAM" id="SSF49313">
    <property type="entry name" value="Cadherin-like"/>
    <property type="match status" value="5"/>
</dbReference>
<feature type="transmembrane region" description="Helical" evidence="9">
    <location>
        <begin position="743"/>
        <end position="768"/>
    </location>
</feature>
<feature type="domain" description="Cadherin" evidence="10">
    <location>
        <begin position="583"/>
        <end position="699"/>
    </location>
</feature>
<feature type="domain" description="Cadherin" evidence="10">
    <location>
        <begin position="357"/>
        <end position="463"/>
    </location>
</feature>
<keyword evidence="6 9" id="KW-0472">Membrane</keyword>
<evidence type="ECO:0000259" key="10">
    <source>
        <dbReference type="PROSITE" id="PS50268"/>
    </source>
</evidence>
<evidence type="ECO:0000256" key="4">
    <source>
        <dbReference type="ARBA" id="ARBA00022837"/>
    </source>
</evidence>
<evidence type="ECO:0000256" key="6">
    <source>
        <dbReference type="ARBA" id="ARBA00023136"/>
    </source>
</evidence>
<evidence type="ECO:0000256" key="9">
    <source>
        <dbReference type="SAM" id="Phobius"/>
    </source>
</evidence>
<evidence type="ECO:0000313" key="11">
    <source>
        <dbReference type="EMBL" id="TTC29632.1"/>
    </source>
</evidence>
<dbReference type="FunFam" id="2.60.40.60:FF:000126">
    <property type="entry name" value="Cadherin-related family member 1"/>
    <property type="match status" value="1"/>
</dbReference>
<evidence type="ECO:0000256" key="3">
    <source>
        <dbReference type="ARBA" id="ARBA00022737"/>
    </source>
</evidence>
<evidence type="ECO:0000256" key="7">
    <source>
        <dbReference type="PROSITE-ProRule" id="PRU00043"/>
    </source>
</evidence>
<evidence type="ECO:0000256" key="2">
    <source>
        <dbReference type="ARBA" id="ARBA00022692"/>
    </source>
</evidence>
<name>A0A556V9P9_BAGYA</name>
<comment type="subcellular location">
    <subcellularLocation>
        <location evidence="1">Membrane</location>
    </subcellularLocation>
</comment>
<dbReference type="PROSITE" id="PS00232">
    <property type="entry name" value="CADHERIN_1"/>
    <property type="match status" value="1"/>
</dbReference>
<dbReference type="FunFam" id="2.60.40.60:FF:000111">
    <property type="entry name" value="Cadherin-related family member 1"/>
    <property type="match status" value="1"/>
</dbReference>
<evidence type="ECO:0000256" key="1">
    <source>
        <dbReference type="ARBA" id="ARBA00004370"/>
    </source>
</evidence>
<sequence length="910" mass="100183">MLVARLACLRGLPVTGLRSALTQKIPALKPVTPLIKPQQGFSSRARFGLRRSKTAKDQLQEAAFEPATDTAFKIDQTGRIILAGGAAVGLGALCYYGLGMSSEIGALEKSVCNGCRGGPPHPAGWSPDDACCVVHSRHCRRSLHRSHVVLPVRSFLNMGTMFLPPTSAFGAGLYSVAVYGGLILFGMFLLYDTQKVDQNELRRLSDFAPYFHDNGNMALFSISEDTPVGSQVFTLNGTDPEGDEVRYDISFENGFKEYFRVEPRTGQVTLIQELDREVEDEIVVLVSITDGRNKDTEAERSIFKVRAVDKDLGSGGSVTYFLKDGGGKYNGRHQVMTSSATVTINVLDAQDSPPRFVGTPYFGYVYEVSEPGLEIFSVTARDGDQINPNPIHYSLINGSDDSFSINSSSGSIMLMSLPVQLKYELYELKVKASEVGPQDELLDSAVTVVTIRVVDLNNHPPTFYGENGKQDRFELTMSEHPPEGEILRGLNITVNDSDQGANAKFRLRLVGPGRVLRVVPQTVLNEAQVTIIVENSSAIDYEKHSFLTFKLLAVEIDTPERFSATADIIIHLHDVNDNIPRFSSEFYIARIPENSPGGSTVTSITASDPDSGLWGEVKYSIYGSGADLFLIHPTSGIIYTQLWASLDAEVKSKYNFYVAVDDDAEEPNNVIEYSIMKAEPENIFDIDTSTGEIKLKPFIKSLEMMQNITKQQDCKWSVVVQARDRGSPSFMTTAVVQLDIAEAAFGVAAGLISMMVMVTVVISTATYLRNAKSNRIGPSRRVIRRRRGEPQQWNFPPRRAQSQDQFIAAYDVENNKKSNRSWSKPLPPCAPLLPPPILNPNPRMSKQHEAVPTVSGSLSSQSSSEGSISSNSSEDQQIKRKEGNISTALVSELKKRLEQKIIEANQGYYC</sequence>
<evidence type="ECO:0000256" key="5">
    <source>
        <dbReference type="ARBA" id="ARBA00022989"/>
    </source>
</evidence>
<dbReference type="PROSITE" id="PS50268">
    <property type="entry name" value="CADHERIN_2"/>
    <property type="match status" value="4"/>
</dbReference>
<keyword evidence="4 7" id="KW-0106">Calcium</keyword>
<keyword evidence="3" id="KW-0677">Repeat</keyword>
<keyword evidence="5 9" id="KW-1133">Transmembrane helix</keyword>
<dbReference type="InterPro" id="IPR015919">
    <property type="entry name" value="Cadherin-like_sf"/>
</dbReference>
<feature type="compositionally biased region" description="Low complexity" evidence="8">
    <location>
        <begin position="855"/>
        <end position="873"/>
    </location>
</feature>
<dbReference type="InterPro" id="IPR002126">
    <property type="entry name" value="Cadherin-like_dom"/>
</dbReference>
<dbReference type="PANTHER" id="PTHR24026">
    <property type="entry name" value="FAT ATYPICAL CADHERIN-RELATED"/>
    <property type="match status" value="1"/>
</dbReference>
<comment type="caution">
    <text evidence="11">The sequence shown here is derived from an EMBL/GenBank/DDBJ whole genome shotgun (WGS) entry which is preliminary data.</text>
</comment>